<dbReference type="RefSeq" id="XP_012180961.1">
    <property type="nucleotide sequence ID" value="XM_012325571.1"/>
</dbReference>
<proteinExistence type="predicted"/>
<dbReference type="AlphaFoldDB" id="J4G692"/>
<reference evidence="1 2" key="1">
    <citation type="journal article" date="2012" name="Appl. Environ. Microbiol.">
        <title>Short-read sequencing for genomic analysis of the brown rot fungus Fibroporia radiculosa.</title>
        <authorList>
            <person name="Tang J.D."/>
            <person name="Perkins A.D."/>
            <person name="Sonstegard T.S."/>
            <person name="Schroeder S.G."/>
            <person name="Burgess S.C."/>
            <person name="Diehl S.V."/>
        </authorList>
    </citation>
    <scope>NUCLEOTIDE SEQUENCE [LARGE SCALE GENOMIC DNA]</scope>
    <source>
        <strain evidence="1 2">TFFH 294</strain>
    </source>
</reference>
<gene>
    <name evidence="1" type="ORF">FIBRA_03742</name>
</gene>
<dbReference type="GeneID" id="24096589"/>
<dbReference type="HOGENOM" id="CLU_107219_0_0_1"/>
<accession>J4G692</accession>
<sequence length="155" mass="16542">MTAIFPLTEWTKTNLSAIYSATTQDDFTSAFNQFIADDAHITVNGKHITREKYQQLLEGQKALQKSASVTYAGAVGVPKEKDNSLGLAGNVGVFYTATIIETVDILGVPATRVVTSSLNLTTVQVGTTNNRVASVLNQVVSTEEGPVDPRIPAAK</sequence>
<evidence type="ECO:0000313" key="2">
    <source>
        <dbReference type="Proteomes" id="UP000006352"/>
    </source>
</evidence>
<dbReference type="OrthoDB" id="3188871at2759"/>
<protein>
    <submittedName>
        <fullName evidence="1">Uncharacterized protein</fullName>
    </submittedName>
</protein>
<name>J4G692_9APHY</name>
<dbReference type="InParanoid" id="J4G692"/>
<evidence type="ECO:0000313" key="1">
    <source>
        <dbReference type="EMBL" id="CCM01678.1"/>
    </source>
</evidence>
<dbReference type="Proteomes" id="UP000006352">
    <property type="component" value="Unassembled WGS sequence"/>
</dbReference>
<dbReference type="EMBL" id="HE797045">
    <property type="protein sequence ID" value="CCM01678.1"/>
    <property type="molecule type" value="Genomic_DNA"/>
</dbReference>
<organism evidence="1 2">
    <name type="scientific">Fibroporia radiculosa</name>
    <dbReference type="NCBI Taxonomy" id="599839"/>
    <lineage>
        <taxon>Eukaryota</taxon>
        <taxon>Fungi</taxon>
        <taxon>Dikarya</taxon>
        <taxon>Basidiomycota</taxon>
        <taxon>Agaricomycotina</taxon>
        <taxon>Agaricomycetes</taxon>
        <taxon>Polyporales</taxon>
        <taxon>Fibroporiaceae</taxon>
        <taxon>Fibroporia</taxon>
    </lineage>
</organism>
<keyword evidence="2" id="KW-1185">Reference proteome</keyword>